<accession>A0A8T0PKW9</accession>
<dbReference type="Proteomes" id="UP000823388">
    <property type="component" value="Chromosome 8K"/>
</dbReference>
<dbReference type="Pfam" id="PF03478">
    <property type="entry name" value="Beta-prop_KIB1-4"/>
    <property type="match status" value="1"/>
</dbReference>
<reference evidence="2 3" key="1">
    <citation type="submission" date="2020-05" db="EMBL/GenBank/DDBJ databases">
        <title>WGS assembly of Panicum virgatum.</title>
        <authorList>
            <person name="Lovell J.T."/>
            <person name="Jenkins J."/>
            <person name="Shu S."/>
            <person name="Juenger T.E."/>
            <person name="Schmutz J."/>
        </authorList>
    </citation>
    <scope>NUCLEOTIDE SEQUENCE [LARGE SCALE GENOMIC DNA]</scope>
    <source>
        <strain evidence="3">cv. AP13</strain>
    </source>
</reference>
<keyword evidence="3" id="KW-1185">Reference proteome</keyword>
<gene>
    <name evidence="2" type="ORF">PVAP13_8KG306900</name>
</gene>
<protein>
    <recommendedName>
        <fullName evidence="1">KIB1-4 beta-propeller domain-containing protein</fullName>
    </recommendedName>
</protein>
<evidence type="ECO:0000313" key="3">
    <source>
        <dbReference type="Proteomes" id="UP000823388"/>
    </source>
</evidence>
<proteinExistence type="predicted"/>
<dbReference type="EMBL" id="CM029051">
    <property type="protein sequence ID" value="KAG2562977.1"/>
    <property type="molecule type" value="Genomic_DNA"/>
</dbReference>
<dbReference type="PANTHER" id="PTHR33110">
    <property type="entry name" value="F-BOX/KELCH-REPEAT PROTEIN-RELATED"/>
    <property type="match status" value="1"/>
</dbReference>
<evidence type="ECO:0000259" key="1">
    <source>
        <dbReference type="Pfam" id="PF03478"/>
    </source>
</evidence>
<comment type="caution">
    <text evidence="2">The sequence shown here is derived from an EMBL/GenBank/DDBJ whole genome shotgun (WGS) entry which is preliminary data.</text>
</comment>
<dbReference type="PANTHER" id="PTHR33110:SF23">
    <property type="entry name" value="OS04G0316800 PROTEIN"/>
    <property type="match status" value="1"/>
</dbReference>
<evidence type="ECO:0000313" key="2">
    <source>
        <dbReference type="EMBL" id="KAG2562977.1"/>
    </source>
</evidence>
<organism evidence="2 3">
    <name type="scientific">Panicum virgatum</name>
    <name type="common">Blackwell switchgrass</name>
    <dbReference type="NCBI Taxonomy" id="38727"/>
    <lineage>
        <taxon>Eukaryota</taxon>
        <taxon>Viridiplantae</taxon>
        <taxon>Streptophyta</taxon>
        <taxon>Embryophyta</taxon>
        <taxon>Tracheophyta</taxon>
        <taxon>Spermatophyta</taxon>
        <taxon>Magnoliopsida</taxon>
        <taxon>Liliopsida</taxon>
        <taxon>Poales</taxon>
        <taxon>Poaceae</taxon>
        <taxon>PACMAD clade</taxon>
        <taxon>Panicoideae</taxon>
        <taxon>Panicodae</taxon>
        <taxon>Paniceae</taxon>
        <taxon>Panicinae</taxon>
        <taxon>Panicum</taxon>
        <taxon>Panicum sect. Hiantes</taxon>
    </lineage>
</organism>
<dbReference type="InterPro" id="IPR005174">
    <property type="entry name" value="KIB1-4_b-propeller"/>
</dbReference>
<sequence length="322" mass="36176">MRATWRVQMPQEVAAGDVRCVGSSQGWLVGVAPVRDHGAYYRKFDGECFMVNAFSYEVVHLPHLSTFNHGLSGYSRMALPVNNGFGSKCIVVASSFHTITQTLALWQPGMKSWHVCDGLPIVGPKDFSFYQGKLHVLLRFIPRLYAFELEEDDRGVVVSRVVHCVIEPLHEHRIQARGVLSCNIVVWRGNLLLIIRRYDTTEKLCTQRALHQVQVFALDFSTNPCGLTEIHSFDGDSIFVDSCGCNSFPAGLYDGVEGDLVYFVDQYSKYEYVGGCFNPSYDTFVYNVRNGTARPFAVELSPDNFGVPRGKLDIPLWLLTSK</sequence>
<feature type="domain" description="KIB1-4 beta-propeller" evidence="1">
    <location>
        <begin position="4"/>
        <end position="287"/>
    </location>
</feature>
<name>A0A8T0PKW9_PANVG</name>
<dbReference type="AlphaFoldDB" id="A0A8T0PKW9"/>